<evidence type="ECO:0000313" key="4">
    <source>
        <dbReference type="Proteomes" id="UP000737402"/>
    </source>
</evidence>
<sequence length="255" mass="29838">MKKNEYHDPFDSIMAKAIDDPASRYHFYKALLDQEVVVIGTVSDDEETLNLKYIEMEEELILPIFTSIDKFQAILKSNYPYIQIPANMLLEMVETDIPWVLNPGFEPSKKMIKEELETLKDGRILHYFFDQLPEKEKESLLTEQMIYLPEQSMEVLCENLRGYKAIKKAYLTHLFHPSFAGQSFPLLALELDENNQEVTELVQTLYDVLDQQLQLPIKIELIVLDEMAPLANSIVQHNRPFYIRETLIDLRSMFD</sequence>
<feature type="domain" description="SseB protein C-terminal" evidence="2">
    <location>
        <begin position="149"/>
        <end position="244"/>
    </location>
</feature>
<evidence type="ECO:0000259" key="2">
    <source>
        <dbReference type="Pfam" id="PF14581"/>
    </source>
</evidence>
<dbReference type="Pfam" id="PF14581">
    <property type="entry name" value="SseB_C"/>
    <property type="match status" value="1"/>
</dbReference>
<dbReference type="EMBL" id="JAFBED010000003">
    <property type="protein sequence ID" value="MBM7620085.1"/>
    <property type="molecule type" value="Genomic_DNA"/>
</dbReference>
<protein>
    <recommendedName>
        <fullName evidence="5">SseB protein N-terminal domain-containing protein</fullName>
    </recommendedName>
</protein>
<dbReference type="RefSeq" id="WP_204415448.1">
    <property type="nucleotide sequence ID" value="NZ_JAFBED010000003.1"/>
</dbReference>
<dbReference type="InterPro" id="IPR009839">
    <property type="entry name" value="SseB_N"/>
</dbReference>
<gene>
    <name evidence="3" type="ORF">JOC95_001937</name>
</gene>
<proteinExistence type="predicted"/>
<evidence type="ECO:0008006" key="5">
    <source>
        <dbReference type="Google" id="ProtNLM"/>
    </source>
</evidence>
<evidence type="ECO:0000259" key="1">
    <source>
        <dbReference type="Pfam" id="PF07179"/>
    </source>
</evidence>
<dbReference type="Pfam" id="PF07179">
    <property type="entry name" value="SseB"/>
    <property type="match status" value="1"/>
</dbReference>
<evidence type="ECO:0000313" key="3">
    <source>
        <dbReference type="EMBL" id="MBM7620085.1"/>
    </source>
</evidence>
<comment type="caution">
    <text evidence="3">The sequence shown here is derived from an EMBL/GenBank/DDBJ whole genome shotgun (WGS) entry which is preliminary data.</text>
</comment>
<dbReference type="Proteomes" id="UP000737402">
    <property type="component" value="Unassembled WGS sequence"/>
</dbReference>
<dbReference type="InterPro" id="IPR027945">
    <property type="entry name" value="SseB_C"/>
</dbReference>
<name>A0ABS2NZJ4_9BACI</name>
<keyword evidence="4" id="KW-1185">Reference proteome</keyword>
<feature type="domain" description="SseB protein N-terminal" evidence="1">
    <location>
        <begin position="19"/>
        <end position="117"/>
    </location>
</feature>
<accession>A0ABS2NZJ4</accession>
<reference evidence="3 4" key="1">
    <citation type="submission" date="2021-01" db="EMBL/GenBank/DDBJ databases">
        <title>Genomic Encyclopedia of Type Strains, Phase IV (KMG-IV): sequencing the most valuable type-strain genomes for metagenomic binning, comparative biology and taxonomic classification.</title>
        <authorList>
            <person name="Goeker M."/>
        </authorList>
    </citation>
    <scope>NUCLEOTIDE SEQUENCE [LARGE SCALE GENOMIC DNA]</scope>
    <source>
        <strain evidence="3 4">DSM 25879</strain>
    </source>
</reference>
<organism evidence="3 4">
    <name type="scientific">Sutcliffiella tianshenii</name>
    <dbReference type="NCBI Taxonomy" id="1463404"/>
    <lineage>
        <taxon>Bacteria</taxon>
        <taxon>Bacillati</taxon>
        <taxon>Bacillota</taxon>
        <taxon>Bacilli</taxon>
        <taxon>Bacillales</taxon>
        <taxon>Bacillaceae</taxon>
        <taxon>Sutcliffiella</taxon>
    </lineage>
</organism>